<name>A0A7G2CMF6_9TRYP</name>
<gene>
    <name evidence="2" type="ORF">ADEAN_000760500</name>
</gene>
<organism evidence="2 3">
    <name type="scientific">Angomonas deanei</name>
    <dbReference type="NCBI Taxonomy" id="59799"/>
    <lineage>
        <taxon>Eukaryota</taxon>
        <taxon>Discoba</taxon>
        <taxon>Euglenozoa</taxon>
        <taxon>Kinetoplastea</taxon>
        <taxon>Metakinetoplastina</taxon>
        <taxon>Trypanosomatida</taxon>
        <taxon>Trypanosomatidae</taxon>
        <taxon>Strigomonadinae</taxon>
        <taxon>Angomonas</taxon>
    </lineage>
</organism>
<dbReference type="VEuPathDB" id="TriTrypDB:ADEAN_000760500"/>
<sequence length="669" mass="73689">MSSSVIRRLCSLPALLEYSEKSEKSESSTLAIQTTGSELSSLCDKGVAAQQEEEKLISSSLIGDLRELVPSRKTREGHVSLGGEWFWKTYRHSLYGDEVVVDLSGTGVNLAEDTLETQRALRRKMLEEGSEVPLALHHGSSKLEVMCSIALSVALHVVRQPLLEANEGPQALILCATKGQCDEFSFILNRLCSSLHLIVHNLFEPYPSIPEGKRAEIVVGTPTLWESVSPPPARRGNLEDLISYMFDELSAPTYNSTRWRPYKPSHLAQLVIFDLDLQLSFGFGPLLGQVLSREGAPSRPNALPVGVQLYVVSNTRTPFCADHTSLGELRHYLKTSKLFGHAVAEIALHPRLSPAAPADTDGDHTSRKRERASSPTPLRHGLIFRNAISLSRVLLDGSTVRELMDGVLREATQFLGQYNVSTDAGEQGDAVLSPGDVLQCRTACLCGPEKEEDAHVHEVCLLVLFDEEECTRRLGPDIVSRVTVLLQHLEDSFNGRLYDNSIISCHRVGRGTPSSLRPVEKETPWTTLLHQCVPVDCPVACYTLCQVDSATPTEASEDLKEATRLVHQRNPTAGEMTRGWRSGMPPSSHFTSGPVWPPRPPSPPSSCAGWGTSWMASCEGCPHRCFPSWRSVCSTAVCFPTTATLNPPTHGERRMRVYPPTMMTRSSRR</sequence>
<dbReference type="AlphaFoldDB" id="A0A7G2CMF6"/>
<dbReference type="EMBL" id="LR877160">
    <property type="protein sequence ID" value="CAD2220091.1"/>
    <property type="molecule type" value="Genomic_DNA"/>
</dbReference>
<keyword evidence="3" id="KW-1185">Reference proteome</keyword>
<accession>A0A7G2CMF6</accession>
<reference evidence="2 3" key="1">
    <citation type="submission" date="2020-08" db="EMBL/GenBank/DDBJ databases">
        <authorList>
            <person name="Newling K."/>
            <person name="Davey J."/>
            <person name="Forrester S."/>
        </authorList>
    </citation>
    <scope>NUCLEOTIDE SEQUENCE [LARGE SCALE GENOMIC DNA]</scope>
    <source>
        <strain evidence="3">Crithidia deanei Carvalho (ATCC PRA-265)</strain>
    </source>
</reference>
<evidence type="ECO:0000313" key="2">
    <source>
        <dbReference type="EMBL" id="CAD2220091.1"/>
    </source>
</evidence>
<feature type="region of interest" description="Disordered" evidence="1">
    <location>
        <begin position="353"/>
        <end position="376"/>
    </location>
</feature>
<dbReference type="Proteomes" id="UP000515908">
    <property type="component" value="Chromosome 16"/>
</dbReference>
<evidence type="ECO:0000313" key="3">
    <source>
        <dbReference type="Proteomes" id="UP000515908"/>
    </source>
</evidence>
<proteinExistence type="predicted"/>
<protein>
    <submittedName>
        <fullName evidence="2">Uncharacterized protein</fullName>
    </submittedName>
</protein>
<evidence type="ECO:0000256" key="1">
    <source>
        <dbReference type="SAM" id="MobiDB-lite"/>
    </source>
</evidence>
<feature type="region of interest" description="Disordered" evidence="1">
    <location>
        <begin position="574"/>
        <end position="598"/>
    </location>
</feature>